<evidence type="ECO:0000256" key="8">
    <source>
        <dbReference type="ARBA" id="ARBA00022801"/>
    </source>
</evidence>
<keyword evidence="6" id="KW-0479">Metal-binding</keyword>
<evidence type="ECO:0000313" key="11">
    <source>
        <dbReference type="EMBL" id="OJD29592.1"/>
    </source>
</evidence>
<evidence type="ECO:0000256" key="4">
    <source>
        <dbReference type="ARBA" id="ARBA00012784"/>
    </source>
</evidence>
<dbReference type="GO" id="GO:0046103">
    <property type="term" value="P:inosine biosynthetic process"/>
    <property type="evidence" value="ECO:0007669"/>
    <property type="project" value="TreeGrafter"/>
</dbReference>
<keyword evidence="7" id="KW-0732">Signal</keyword>
<dbReference type="GO" id="GO:0004000">
    <property type="term" value="F:adenosine deaminase activity"/>
    <property type="evidence" value="ECO:0007669"/>
    <property type="project" value="TreeGrafter"/>
</dbReference>
<dbReference type="Proteomes" id="UP000183809">
    <property type="component" value="Unassembled WGS sequence"/>
</dbReference>
<dbReference type="RefSeq" id="XP_020125852.1">
    <property type="nucleotide sequence ID" value="XM_020279043.1"/>
</dbReference>
<comment type="caution">
    <text evidence="11">The sequence shown here is derived from an EMBL/GenBank/DDBJ whole genome shotgun (WGS) entry which is preliminary data.</text>
</comment>
<organism evidence="11 12">
    <name type="scientific">Diplodia corticola</name>
    <dbReference type="NCBI Taxonomy" id="236234"/>
    <lineage>
        <taxon>Eukaryota</taxon>
        <taxon>Fungi</taxon>
        <taxon>Dikarya</taxon>
        <taxon>Ascomycota</taxon>
        <taxon>Pezizomycotina</taxon>
        <taxon>Dothideomycetes</taxon>
        <taxon>Dothideomycetes incertae sedis</taxon>
        <taxon>Botryosphaeriales</taxon>
        <taxon>Botryosphaeriaceae</taxon>
        <taxon>Diplodia</taxon>
    </lineage>
</organism>
<evidence type="ECO:0000256" key="7">
    <source>
        <dbReference type="ARBA" id="ARBA00022729"/>
    </source>
</evidence>
<gene>
    <name evidence="11" type="ORF">BKCO1_7700031</name>
</gene>
<dbReference type="EMBL" id="MNUE01000077">
    <property type="protein sequence ID" value="OJD29592.1"/>
    <property type="molecule type" value="Genomic_DNA"/>
</dbReference>
<dbReference type="PANTHER" id="PTHR11409:SF37">
    <property type="entry name" value="ADENOSINE DEAMINASE DOMAIN-CONTAINING PROTEIN"/>
    <property type="match status" value="1"/>
</dbReference>
<keyword evidence="8" id="KW-0378">Hydrolase</keyword>
<dbReference type="Pfam" id="PF00962">
    <property type="entry name" value="A_deaminase"/>
    <property type="match status" value="1"/>
</dbReference>
<dbReference type="AlphaFoldDB" id="A0A1J9QM89"/>
<evidence type="ECO:0000256" key="9">
    <source>
        <dbReference type="ARBA" id="ARBA00047764"/>
    </source>
</evidence>
<evidence type="ECO:0000256" key="2">
    <source>
        <dbReference type="ARBA" id="ARBA00004613"/>
    </source>
</evidence>
<comment type="cofactor">
    <cofactor evidence="1">
        <name>Zn(2+)</name>
        <dbReference type="ChEBI" id="CHEBI:29105"/>
    </cofactor>
</comment>
<comment type="similarity">
    <text evidence="3">Belongs to the metallo-dependent hydrolases superfamily. Adenosine and AMP deaminases family. ADGF subfamily.</text>
</comment>
<dbReference type="Gene3D" id="3.20.20.140">
    <property type="entry name" value="Metal-dependent hydrolases"/>
    <property type="match status" value="1"/>
</dbReference>
<comment type="catalytic activity">
    <reaction evidence="9">
        <text>adenosine + H2O + H(+) = inosine + NH4(+)</text>
        <dbReference type="Rhea" id="RHEA:24408"/>
        <dbReference type="ChEBI" id="CHEBI:15377"/>
        <dbReference type="ChEBI" id="CHEBI:15378"/>
        <dbReference type="ChEBI" id="CHEBI:16335"/>
        <dbReference type="ChEBI" id="CHEBI:17596"/>
        <dbReference type="ChEBI" id="CHEBI:28938"/>
        <dbReference type="EC" id="3.5.4.4"/>
    </reaction>
</comment>
<keyword evidence="5" id="KW-0964">Secreted</keyword>
<proteinExistence type="inferred from homology"/>
<evidence type="ECO:0000259" key="10">
    <source>
        <dbReference type="Pfam" id="PF00962"/>
    </source>
</evidence>
<dbReference type="InterPro" id="IPR006330">
    <property type="entry name" value="Ado/ade_deaminase"/>
</dbReference>
<sequence>MTEYTPPPVGHRYASKDDYLAARAALIAAEHAQSFTANLSPSTAVESRANAILTALKEQDQAELHTMHPNGTGFELGHKFLHGLPTIAESKILAIAARAPKGALLHCHLDAMLPPEHLLADAQRNPHMCIRTDAPLTHAAFFAAALPTFAVLPAADLALAHDGVGVFSPAYVAGSWMPYARFLRDFPGGRAEAERWLRGKIVLHPDRAYAPEQTVDGIWALFKRSFAVLRGLVSYTSAWKGHFKRVLWHLARDGVSYAEIRIPMQWQFFVKADDGSREFNRKEMVGLLKDVLDEELPKIRAERLVFWGARFIYGSFRRCERENMRWMMDDCIELKQEYPDLICGFDMQGQEDDGHSHLHWIQELLDFRARCDSLGLDLPFIFHAGETLQTSTSQNLYDAILLSSKRIGHAFALPQHHPYLLQLCRARNIAIEACPISNEVLGLAPSGIRNHPLPILLAMCVPCTINTDDPGCWEASMSHEWYQVMSGAGRGDGENGAMDLRGWRKLAEWSLEYSCMPDAEKKEAGRVFENQWQEFCGWIVEAYGAEVENETC</sequence>
<comment type="subcellular location">
    <subcellularLocation>
        <location evidence="2">Secreted</location>
    </subcellularLocation>
</comment>
<feature type="domain" description="Adenosine deaminase" evidence="10">
    <location>
        <begin position="247"/>
        <end position="523"/>
    </location>
</feature>
<name>A0A1J9QM89_9PEZI</name>
<dbReference type="PANTHER" id="PTHR11409">
    <property type="entry name" value="ADENOSINE DEAMINASE"/>
    <property type="match status" value="1"/>
</dbReference>
<dbReference type="SUPFAM" id="SSF51556">
    <property type="entry name" value="Metallo-dependent hydrolases"/>
    <property type="match status" value="1"/>
</dbReference>
<dbReference type="FunFam" id="3.20.20.140:FF:000017">
    <property type="entry name" value="Adenosine deaminase 2"/>
    <property type="match status" value="1"/>
</dbReference>
<dbReference type="STRING" id="236234.A0A1J9QM89"/>
<evidence type="ECO:0000256" key="6">
    <source>
        <dbReference type="ARBA" id="ARBA00022723"/>
    </source>
</evidence>
<dbReference type="GO" id="GO:0006154">
    <property type="term" value="P:adenosine catabolic process"/>
    <property type="evidence" value="ECO:0007669"/>
    <property type="project" value="TreeGrafter"/>
</dbReference>
<dbReference type="GeneID" id="31019305"/>
<evidence type="ECO:0000256" key="1">
    <source>
        <dbReference type="ARBA" id="ARBA00001947"/>
    </source>
</evidence>
<accession>A0A1J9QM89</accession>
<keyword evidence="12" id="KW-1185">Reference proteome</keyword>
<dbReference type="InterPro" id="IPR001365">
    <property type="entry name" value="A_deaminase_dom"/>
</dbReference>
<reference evidence="11 12" key="1">
    <citation type="submission" date="2016-10" db="EMBL/GenBank/DDBJ databases">
        <title>Proteomics and genomics reveal pathogen-plant mechanisms compatible with a hemibiotrophic lifestyle of Diplodia corticola.</title>
        <authorList>
            <person name="Fernandes I."/>
            <person name="De Jonge R."/>
            <person name="Van De Peer Y."/>
            <person name="Devreese B."/>
            <person name="Alves A."/>
            <person name="Esteves A.C."/>
        </authorList>
    </citation>
    <scope>NUCLEOTIDE SEQUENCE [LARGE SCALE GENOMIC DNA]</scope>
    <source>
        <strain evidence="11 12">CBS 112549</strain>
    </source>
</reference>
<dbReference type="GO" id="GO:0005576">
    <property type="term" value="C:extracellular region"/>
    <property type="evidence" value="ECO:0007669"/>
    <property type="project" value="UniProtKB-SubCell"/>
</dbReference>
<dbReference type="OrthoDB" id="7202371at2759"/>
<evidence type="ECO:0000313" key="12">
    <source>
        <dbReference type="Proteomes" id="UP000183809"/>
    </source>
</evidence>
<dbReference type="GO" id="GO:0046872">
    <property type="term" value="F:metal ion binding"/>
    <property type="evidence" value="ECO:0007669"/>
    <property type="project" value="UniProtKB-KW"/>
</dbReference>
<dbReference type="InterPro" id="IPR032466">
    <property type="entry name" value="Metal_Hydrolase"/>
</dbReference>
<protein>
    <recommendedName>
        <fullName evidence="4">adenosine deaminase</fullName>
        <ecNumber evidence="4">3.5.4.4</ecNumber>
    </recommendedName>
</protein>
<evidence type="ECO:0000256" key="3">
    <source>
        <dbReference type="ARBA" id="ARBA00006083"/>
    </source>
</evidence>
<dbReference type="EC" id="3.5.4.4" evidence="4"/>
<evidence type="ECO:0000256" key="5">
    <source>
        <dbReference type="ARBA" id="ARBA00022525"/>
    </source>
</evidence>